<evidence type="ECO:0000313" key="2">
    <source>
        <dbReference type="EMBL" id="KAG8229229.1"/>
    </source>
</evidence>
<proteinExistence type="predicted"/>
<evidence type="ECO:0000313" key="3">
    <source>
        <dbReference type="Proteomes" id="UP000792457"/>
    </source>
</evidence>
<feature type="non-terminal residue" evidence="2">
    <location>
        <position position="185"/>
    </location>
</feature>
<dbReference type="OrthoDB" id="64893at2759"/>
<name>A0A8K0K807_LADFU</name>
<reference evidence="2" key="2">
    <citation type="submission" date="2017-10" db="EMBL/GenBank/DDBJ databases">
        <title>Ladona fulva Genome sequencing and assembly.</title>
        <authorList>
            <person name="Murali S."/>
            <person name="Richards S."/>
            <person name="Bandaranaike D."/>
            <person name="Bellair M."/>
            <person name="Blankenburg K."/>
            <person name="Chao H."/>
            <person name="Dinh H."/>
            <person name="Doddapaneni H."/>
            <person name="Dugan-Rocha S."/>
            <person name="Elkadiri S."/>
            <person name="Gnanaolivu R."/>
            <person name="Hernandez B."/>
            <person name="Skinner E."/>
            <person name="Javaid M."/>
            <person name="Lee S."/>
            <person name="Li M."/>
            <person name="Ming W."/>
            <person name="Munidasa M."/>
            <person name="Muniz J."/>
            <person name="Nguyen L."/>
            <person name="Hughes D."/>
            <person name="Osuji N."/>
            <person name="Pu L.-L."/>
            <person name="Puazo M."/>
            <person name="Qu C."/>
            <person name="Quiroz J."/>
            <person name="Raj R."/>
            <person name="Weissenberger G."/>
            <person name="Xin Y."/>
            <person name="Zou X."/>
            <person name="Han Y."/>
            <person name="Worley K."/>
            <person name="Muzny D."/>
            <person name="Gibbs R."/>
        </authorList>
    </citation>
    <scope>NUCLEOTIDE SEQUENCE</scope>
    <source>
        <strain evidence="2">Sampled in the wild</strain>
    </source>
</reference>
<dbReference type="Pfam" id="PF03067">
    <property type="entry name" value="LPMO_10"/>
    <property type="match status" value="1"/>
</dbReference>
<dbReference type="Proteomes" id="UP000792457">
    <property type="component" value="Unassembled WGS sequence"/>
</dbReference>
<organism evidence="2 3">
    <name type="scientific">Ladona fulva</name>
    <name type="common">Scarce chaser dragonfly</name>
    <name type="synonym">Libellula fulva</name>
    <dbReference type="NCBI Taxonomy" id="123851"/>
    <lineage>
        <taxon>Eukaryota</taxon>
        <taxon>Metazoa</taxon>
        <taxon>Ecdysozoa</taxon>
        <taxon>Arthropoda</taxon>
        <taxon>Hexapoda</taxon>
        <taxon>Insecta</taxon>
        <taxon>Pterygota</taxon>
        <taxon>Palaeoptera</taxon>
        <taxon>Odonata</taxon>
        <taxon>Epiprocta</taxon>
        <taxon>Anisoptera</taxon>
        <taxon>Libelluloidea</taxon>
        <taxon>Libellulidae</taxon>
        <taxon>Ladona</taxon>
    </lineage>
</organism>
<evidence type="ECO:0000259" key="1">
    <source>
        <dbReference type="Pfam" id="PF03067"/>
    </source>
</evidence>
<protein>
    <recommendedName>
        <fullName evidence="1">Chitin-binding type-4 domain-containing protein</fullName>
    </recommendedName>
</protein>
<dbReference type="AlphaFoldDB" id="A0A8K0K807"/>
<gene>
    <name evidence="2" type="ORF">J437_LFUL001474</name>
</gene>
<accession>A0A8K0K807</accession>
<sequence>MAITSYGFIARVIFIVVLSSSFLSFVSAHGYVIQPASRASLWRLEIPGSIVDMDDNQLYCGGFQRQWNFNDGKCGICGDDYSLPQPRPYENMGARSREIVVGTYEEGTVLPVTVTITASHKGYFKFHLCKLKGDWDTEDEECFNKNPLKLAKRSGYRYYLNSWTPGNYSTILKLPRGLTCDRCVL</sequence>
<feature type="domain" description="Chitin-binding type-4" evidence="1">
    <location>
        <begin position="29"/>
        <end position="185"/>
    </location>
</feature>
<dbReference type="EMBL" id="KZ308418">
    <property type="protein sequence ID" value="KAG8229229.1"/>
    <property type="molecule type" value="Genomic_DNA"/>
</dbReference>
<dbReference type="InterPro" id="IPR004302">
    <property type="entry name" value="Cellulose/chitin-bd_N"/>
</dbReference>
<comment type="caution">
    <text evidence="2">The sequence shown here is derived from an EMBL/GenBank/DDBJ whole genome shotgun (WGS) entry which is preliminary data.</text>
</comment>
<keyword evidence="3" id="KW-1185">Reference proteome</keyword>
<reference evidence="2" key="1">
    <citation type="submission" date="2013-04" db="EMBL/GenBank/DDBJ databases">
        <authorList>
            <person name="Qu J."/>
            <person name="Murali S.C."/>
            <person name="Bandaranaike D."/>
            <person name="Bellair M."/>
            <person name="Blankenburg K."/>
            <person name="Chao H."/>
            <person name="Dinh H."/>
            <person name="Doddapaneni H."/>
            <person name="Downs B."/>
            <person name="Dugan-Rocha S."/>
            <person name="Elkadiri S."/>
            <person name="Gnanaolivu R.D."/>
            <person name="Hernandez B."/>
            <person name="Javaid M."/>
            <person name="Jayaseelan J.C."/>
            <person name="Lee S."/>
            <person name="Li M."/>
            <person name="Ming W."/>
            <person name="Munidasa M."/>
            <person name="Muniz J."/>
            <person name="Nguyen L."/>
            <person name="Ongeri F."/>
            <person name="Osuji N."/>
            <person name="Pu L.-L."/>
            <person name="Puazo M."/>
            <person name="Qu C."/>
            <person name="Quiroz J."/>
            <person name="Raj R."/>
            <person name="Weissenberger G."/>
            <person name="Xin Y."/>
            <person name="Zou X."/>
            <person name="Han Y."/>
            <person name="Richards S."/>
            <person name="Worley K."/>
            <person name="Muzny D."/>
            <person name="Gibbs R."/>
        </authorList>
    </citation>
    <scope>NUCLEOTIDE SEQUENCE</scope>
    <source>
        <strain evidence="2">Sampled in the wild</strain>
    </source>
</reference>